<dbReference type="HOGENOM" id="CLU_2594922_0_0_1"/>
<feature type="region of interest" description="Disordered" evidence="1">
    <location>
        <begin position="1"/>
        <end position="62"/>
    </location>
</feature>
<protein>
    <submittedName>
        <fullName evidence="2">Uncharacterized protein</fullName>
    </submittedName>
</protein>
<dbReference type="AlphaFoldDB" id="M4B4K0"/>
<feature type="compositionally biased region" description="Basic and acidic residues" evidence="1">
    <location>
        <begin position="45"/>
        <end position="62"/>
    </location>
</feature>
<dbReference type="EMBL" id="JH598253">
    <property type="status" value="NOT_ANNOTATED_CDS"/>
    <property type="molecule type" value="Genomic_DNA"/>
</dbReference>
<feature type="compositionally biased region" description="Basic and acidic residues" evidence="1">
    <location>
        <begin position="1"/>
        <end position="18"/>
    </location>
</feature>
<proteinExistence type="predicted"/>
<evidence type="ECO:0000256" key="1">
    <source>
        <dbReference type="SAM" id="MobiDB-lite"/>
    </source>
</evidence>
<name>M4B4K0_HYAAE</name>
<dbReference type="VEuPathDB" id="FungiDB:HpaG801199"/>
<accession>M4B4K0</accession>
<reference evidence="3" key="1">
    <citation type="journal article" date="2010" name="Science">
        <title>Signatures of adaptation to obligate biotrophy in the Hyaloperonospora arabidopsidis genome.</title>
        <authorList>
            <person name="Baxter L."/>
            <person name="Tripathy S."/>
            <person name="Ishaque N."/>
            <person name="Boot N."/>
            <person name="Cabral A."/>
            <person name="Kemen E."/>
            <person name="Thines M."/>
            <person name="Ah-Fong A."/>
            <person name="Anderson R."/>
            <person name="Badejoko W."/>
            <person name="Bittner-Eddy P."/>
            <person name="Boore J.L."/>
            <person name="Chibucos M.C."/>
            <person name="Coates M."/>
            <person name="Dehal P."/>
            <person name="Delehaunty K."/>
            <person name="Dong S."/>
            <person name="Downton P."/>
            <person name="Dumas B."/>
            <person name="Fabro G."/>
            <person name="Fronick C."/>
            <person name="Fuerstenberg S.I."/>
            <person name="Fulton L."/>
            <person name="Gaulin E."/>
            <person name="Govers F."/>
            <person name="Hughes L."/>
            <person name="Humphray S."/>
            <person name="Jiang R.H."/>
            <person name="Judelson H."/>
            <person name="Kamoun S."/>
            <person name="Kyung K."/>
            <person name="Meijer H."/>
            <person name="Minx P."/>
            <person name="Morris P."/>
            <person name="Nelson J."/>
            <person name="Phuntumart V."/>
            <person name="Qutob D."/>
            <person name="Rehmany A."/>
            <person name="Rougon-Cardoso A."/>
            <person name="Ryden P."/>
            <person name="Torto-Alalibo T."/>
            <person name="Studholme D."/>
            <person name="Wang Y."/>
            <person name="Win J."/>
            <person name="Wood J."/>
            <person name="Clifton S.W."/>
            <person name="Rogers J."/>
            <person name="Van den Ackerveken G."/>
            <person name="Jones J.D."/>
            <person name="McDowell J.M."/>
            <person name="Beynon J."/>
            <person name="Tyler B.M."/>
        </authorList>
    </citation>
    <scope>NUCLEOTIDE SEQUENCE [LARGE SCALE GENOMIC DNA]</scope>
    <source>
        <strain evidence="3">Emoy2</strain>
    </source>
</reference>
<sequence>MQKKEEREEARLAEETRKGGHGRGQCAGRKRESPMTSVSVIASRKAGEAWDVARRSGDESLSRRRRRLEVAITTLFLDGG</sequence>
<dbReference type="Proteomes" id="UP000011713">
    <property type="component" value="Unassembled WGS sequence"/>
</dbReference>
<dbReference type="EnsemblProtists" id="HpaT801199">
    <property type="protein sequence ID" value="HpaP801199"/>
    <property type="gene ID" value="HpaG801199"/>
</dbReference>
<reference evidence="2" key="2">
    <citation type="submission" date="2015-06" db="UniProtKB">
        <authorList>
            <consortium name="EnsemblProtists"/>
        </authorList>
    </citation>
    <scope>IDENTIFICATION</scope>
    <source>
        <strain evidence="2">Emoy2</strain>
    </source>
</reference>
<keyword evidence="3" id="KW-1185">Reference proteome</keyword>
<dbReference type="InParanoid" id="M4B4K0"/>
<evidence type="ECO:0000313" key="2">
    <source>
        <dbReference type="EnsemblProtists" id="HpaP801199"/>
    </source>
</evidence>
<organism evidence="2 3">
    <name type="scientific">Hyaloperonospora arabidopsidis (strain Emoy2)</name>
    <name type="common">Downy mildew agent</name>
    <name type="synonym">Peronospora arabidopsidis</name>
    <dbReference type="NCBI Taxonomy" id="559515"/>
    <lineage>
        <taxon>Eukaryota</taxon>
        <taxon>Sar</taxon>
        <taxon>Stramenopiles</taxon>
        <taxon>Oomycota</taxon>
        <taxon>Peronosporomycetes</taxon>
        <taxon>Peronosporales</taxon>
        <taxon>Peronosporaceae</taxon>
        <taxon>Hyaloperonospora</taxon>
    </lineage>
</organism>
<evidence type="ECO:0000313" key="3">
    <source>
        <dbReference type="Proteomes" id="UP000011713"/>
    </source>
</evidence>